<dbReference type="PANTHER" id="PTHR42067:SF1">
    <property type="entry name" value="MITOTIC APPARATUS PROTEIN P62"/>
    <property type="match status" value="1"/>
</dbReference>
<dbReference type="EMBL" id="NJET01000021">
    <property type="protein sequence ID" value="PHH65180.1"/>
    <property type="molecule type" value="Genomic_DNA"/>
</dbReference>
<keyword evidence="4" id="KW-1185">Reference proteome</keyword>
<keyword evidence="1" id="KW-0175">Coiled coil</keyword>
<dbReference type="STRING" id="1399860.A0A2C5YCI8"/>
<name>A0A2C5YCI8_9HYPO</name>
<dbReference type="PANTHER" id="PTHR42067">
    <property type="entry name" value="YALI0C15378P"/>
    <property type="match status" value="1"/>
</dbReference>
<dbReference type="Gene3D" id="1.20.5.370">
    <property type="match status" value="1"/>
</dbReference>
<evidence type="ECO:0000313" key="4">
    <source>
        <dbReference type="Proteomes" id="UP000226192"/>
    </source>
</evidence>
<protein>
    <submittedName>
        <fullName evidence="3">Uncharacterized protein</fullName>
    </submittedName>
</protein>
<gene>
    <name evidence="3" type="ORF">CDD81_3311</name>
</gene>
<accession>A0A2C5YCI8</accession>
<proteinExistence type="predicted"/>
<comment type="caution">
    <text evidence="3">The sequence shown here is derived from an EMBL/GenBank/DDBJ whole genome shotgun (WGS) entry which is preliminary data.</text>
</comment>
<feature type="region of interest" description="Disordered" evidence="2">
    <location>
        <begin position="206"/>
        <end position="358"/>
    </location>
</feature>
<dbReference type="Proteomes" id="UP000226192">
    <property type="component" value="Unassembled WGS sequence"/>
</dbReference>
<evidence type="ECO:0000256" key="1">
    <source>
        <dbReference type="SAM" id="Coils"/>
    </source>
</evidence>
<feature type="coiled-coil region" evidence="1">
    <location>
        <begin position="134"/>
        <end position="174"/>
    </location>
</feature>
<feature type="compositionally biased region" description="Basic residues" evidence="2">
    <location>
        <begin position="237"/>
        <end position="251"/>
    </location>
</feature>
<feature type="compositionally biased region" description="Basic and acidic residues" evidence="2">
    <location>
        <begin position="218"/>
        <end position="236"/>
    </location>
</feature>
<feature type="compositionally biased region" description="Acidic residues" evidence="2">
    <location>
        <begin position="271"/>
        <end position="282"/>
    </location>
</feature>
<feature type="compositionally biased region" description="Acidic residues" evidence="2">
    <location>
        <begin position="348"/>
        <end position="358"/>
    </location>
</feature>
<evidence type="ECO:0000313" key="3">
    <source>
        <dbReference type="EMBL" id="PHH65180.1"/>
    </source>
</evidence>
<dbReference type="AlphaFoldDB" id="A0A2C5YCI8"/>
<dbReference type="OrthoDB" id="8064436at2759"/>
<dbReference type="InterPro" id="IPR014751">
    <property type="entry name" value="XRCC4-like_C"/>
</dbReference>
<sequence>MASTRIIKFPVSDQEAESVIVQIKSHGRRSLDLRLVATEKHAPYVCILKHNDVASLRVKNCPVSLQEWEHVLEAVLGDERLDGIHATATVQPKALLSLTVRKQVQGVTQRLGVIEFACDPKERIQLYEWCDTALDALAESKAEAQASAARARELEAAVSDLQMQLSELVEAKQQDETALLCKVQDLLNEKKVKIREQQKIITTIVSQRDEPSCSLPEAKIKSEPSPEPNIKPEPRPARRQVPSRRTKRKAKSPPVDSDDSSHQDQIVNEPSSEEAQETDSSDMSDRTASTADSDGNDAPRDTVSAPGRSQARRQTEEQTSGPKKQAEKPPPPRRLPFTKSNAAATNAAEDDTDSDDEL</sequence>
<organism evidence="3 4">
    <name type="scientific">Ophiocordyceps australis</name>
    <dbReference type="NCBI Taxonomy" id="1399860"/>
    <lineage>
        <taxon>Eukaryota</taxon>
        <taxon>Fungi</taxon>
        <taxon>Dikarya</taxon>
        <taxon>Ascomycota</taxon>
        <taxon>Pezizomycotina</taxon>
        <taxon>Sordariomycetes</taxon>
        <taxon>Hypocreomycetidae</taxon>
        <taxon>Hypocreales</taxon>
        <taxon>Ophiocordycipitaceae</taxon>
        <taxon>Ophiocordyceps</taxon>
    </lineage>
</organism>
<evidence type="ECO:0000256" key="2">
    <source>
        <dbReference type="SAM" id="MobiDB-lite"/>
    </source>
</evidence>
<dbReference type="SUPFAM" id="SSF58022">
    <property type="entry name" value="XRCC4, C-terminal oligomerization domain"/>
    <property type="match status" value="1"/>
</dbReference>
<reference evidence="3 4" key="1">
    <citation type="submission" date="2017-06" db="EMBL/GenBank/DDBJ databases">
        <title>Ant-infecting Ophiocordyceps genomes reveal a high diversity of potential behavioral manipulation genes and a possible major role for enterotoxins.</title>
        <authorList>
            <person name="De Bekker C."/>
            <person name="Evans H.C."/>
            <person name="Brachmann A."/>
            <person name="Hughes D.P."/>
        </authorList>
    </citation>
    <scope>NUCLEOTIDE SEQUENCE [LARGE SCALE GENOMIC DNA]</scope>
    <source>
        <strain evidence="3 4">Map64</strain>
    </source>
</reference>